<dbReference type="SUPFAM" id="SSF51735">
    <property type="entry name" value="NAD(P)-binding Rossmann-fold domains"/>
    <property type="match status" value="1"/>
</dbReference>
<dbReference type="Proteomes" id="UP000281955">
    <property type="component" value="Unassembled WGS sequence"/>
</dbReference>
<comment type="caution">
    <text evidence="2">The sequence shown here is derived from an EMBL/GenBank/DDBJ whole genome shotgun (WGS) entry which is preliminary data.</text>
</comment>
<sequence>MPTYAVTGASGHLGREVVVQLLGRGVPAADVVAVVRSPEKAADLAERGVQVRHGDYDAPDTLPAALAGVDTLLLVSGSEPGGRVRQHTAVIDAAKEAGVGRIVYTSILRAGATSNPLAPEHEATEEVLRGSGLPFTFLRNGWYTENYTSQLDQYLARGEIVGAAGDGRVAGATRADYAGAAVAALLRDSDVDAVYELGGPSFDFAELAAAVTEVTGTPVAYRDLSVQDYVAALQAAGLDEGTAGFVASIDEAIAKGELDTGSTDLTDLLGRPATPLVDALRAARG</sequence>
<feature type="domain" description="NAD(P)-binding" evidence="1">
    <location>
        <begin position="8"/>
        <end position="185"/>
    </location>
</feature>
<dbReference type="InterPro" id="IPR016040">
    <property type="entry name" value="NAD(P)-bd_dom"/>
</dbReference>
<accession>A0A420XUB6</accession>
<dbReference type="AlphaFoldDB" id="A0A420XUB6"/>
<dbReference type="InterPro" id="IPR036291">
    <property type="entry name" value="NAD(P)-bd_dom_sf"/>
</dbReference>
<dbReference type="InterPro" id="IPR052718">
    <property type="entry name" value="NmrA-type_oxidoreductase"/>
</dbReference>
<dbReference type="Pfam" id="PF13460">
    <property type="entry name" value="NAD_binding_10"/>
    <property type="match status" value="1"/>
</dbReference>
<dbReference type="PANTHER" id="PTHR47129:SF1">
    <property type="entry name" value="NMRA-LIKE DOMAIN-CONTAINING PROTEIN"/>
    <property type="match status" value="1"/>
</dbReference>
<protein>
    <submittedName>
        <fullName evidence="2">NAD(P)H dehydrogenase (Quinone)</fullName>
    </submittedName>
</protein>
<dbReference type="Gene3D" id="3.40.50.720">
    <property type="entry name" value="NAD(P)-binding Rossmann-like Domain"/>
    <property type="match status" value="1"/>
</dbReference>
<proteinExistence type="predicted"/>
<dbReference type="EMBL" id="RBWV01000009">
    <property type="protein sequence ID" value="RKS80424.1"/>
    <property type="molecule type" value="Genomic_DNA"/>
</dbReference>
<evidence type="ECO:0000259" key="1">
    <source>
        <dbReference type="Pfam" id="PF13460"/>
    </source>
</evidence>
<dbReference type="CDD" id="cd05269">
    <property type="entry name" value="TMR_SDR_a"/>
    <property type="match status" value="1"/>
</dbReference>
<name>A0A420XUB6_9ACTN</name>
<dbReference type="InParanoid" id="A0A420XUB6"/>
<dbReference type="Gene3D" id="3.90.25.10">
    <property type="entry name" value="UDP-galactose 4-epimerase, domain 1"/>
    <property type="match status" value="1"/>
</dbReference>
<evidence type="ECO:0000313" key="2">
    <source>
        <dbReference type="EMBL" id="RKS80424.1"/>
    </source>
</evidence>
<keyword evidence="3" id="KW-1185">Reference proteome</keyword>
<organism evidence="2 3">
    <name type="scientific">Motilibacter peucedani</name>
    <dbReference type="NCBI Taxonomy" id="598650"/>
    <lineage>
        <taxon>Bacteria</taxon>
        <taxon>Bacillati</taxon>
        <taxon>Actinomycetota</taxon>
        <taxon>Actinomycetes</taxon>
        <taxon>Motilibacterales</taxon>
        <taxon>Motilibacteraceae</taxon>
        <taxon>Motilibacter</taxon>
    </lineage>
</organism>
<reference evidence="2 3" key="1">
    <citation type="submission" date="2018-10" db="EMBL/GenBank/DDBJ databases">
        <title>Genomic Encyclopedia of Archaeal and Bacterial Type Strains, Phase II (KMG-II): from individual species to whole genera.</title>
        <authorList>
            <person name="Goeker M."/>
        </authorList>
    </citation>
    <scope>NUCLEOTIDE SEQUENCE [LARGE SCALE GENOMIC DNA]</scope>
    <source>
        <strain evidence="2 3">RP-AC37</strain>
    </source>
</reference>
<dbReference type="PANTHER" id="PTHR47129">
    <property type="entry name" value="QUINONE OXIDOREDUCTASE 2"/>
    <property type="match status" value="1"/>
</dbReference>
<dbReference type="RefSeq" id="WP_121192107.1">
    <property type="nucleotide sequence ID" value="NZ_RBWV01000009.1"/>
</dbReference>
<gene>
    <name evidence="2" type="ORF">CLV35_0856</name>
</gene>
<dbReference type="OrthoDB" id="5510591at2"/>
<evidence type="ECO:0000313" key="3">
    <source>
        <dbReference type="Proteomes" id="UP000281955"/>
    </source>
</evidence>